<evidence type="ECO:0000259" key="3">
    <source>
        <dbReference type="Pfam" id="PF12146"/>
    </source>
</evidence>
<name>A0ABD3NFB5_9STRA</name>
<dbReference type="Proteomes" id="UP001530293">
    <property type="component" value="Unassembled WGS sequence"/>
</dbReference>
<keyword evidence="2" id="KW-0378">Hydrolase</keyword>
<dbReference type="PANTHER" id="PTHR43248">
    <property type="entry name" value="2-SUCCINYL-6-HYDROXY-2,4-CYCLOHEXADIENE-1-CARBOXYLATE SYNTHASE"/>
    <property type="match status" value="1"/>
</dbReference>
<proteinExistence type="inferred from homology"/>
<dbReference type="GO" id="GO:0016787">
    <property type="term" value="F:hydrolase activity"/>
    <property type="evidence" value="ECO:0007669"/>
    <property type="project" value="UniProtKB-KW"/>
</dbReference>
<accession>A0ABD3NFB5</accession>
<reference evidence="4 5" key="1">
    <citation type="submission" date="2024-10" db="EMBL/GenBank/DDBJ databases">
        <title>Updated reference genomes for cyclostephanoid diatoms.</title>
        <authorList>
            <person name="Roberts W.R."/>
            <person name="Alverson A.J."/>
        </authorList>
    </citation>
    <scope>NUCLEOTIDE SEQUENCE [LARGE SCALE GENOMIC DNA]</scope>
    <source>
        <strain evidence="4 5">AJA232-27</strain>
    </source>
</reference>
<evidence type="ECO:0000256" key="2">
    <source>
        <dbReference type="ARBA" id="ARBA00022801"/>
    </source>
</evidence>
<dbReference type="Pfam" id="PF12146">
    <property type="entry name" value="Hydrolase_4"/>
    <property type="match status" value="1"/>
</dbReference>
<dbReference type="EMBL" id="JALLBG020000023">
    <property type="protein sequence ID" value="KAL3771540.1"/>
    <property type="molecule type" value="Genomic_DNA"/>
</dbReference>
<protein>
    <recommendedName>
        <fullName evidence="3">Serine aminopeptidase S33 domain-containing protein</fullName>
    </recommendedName>
</protein>
<sequence length="443" mass="49073">MNMATARATVNVGRTLLPYKDFMFRPTPTISSSSLLPSLLSVLTRGDRYLCFVCCDSSLSRAVRVRGYHTTQQLWKHNHQQRPVLAHEWIVDGKVISTPSSLSSRDGHNHKEREVIVFLHGLLGNAKNLRTPAKIFTRRLPQYDALLLDVRGHGGSSSSHSTTNNFFTRPHNMQSCVQDVIDTLQHLGLHGDDNSPSVICGHSLGGRIALQYTHSLLHPAESNTALIQPPKQTWILDSVPGVADPSVSKVLYAISSLSTKMTTSSSTSSSSASSSIETIPNKIKSQITTKLADEYGLDIHVATWIVSSLRGIDEHSQRPIWAFDIDIAMELVQNFADQDFVGMIREVVESAPSSNDNYEVTDLEKRSNNNISKVVQLVMAGKNESWTETILSELETIQPLQPSRSSRPLSSSFKMHKLDKAGHWVHVDDLDGLMKLMVDELGD</sequence>
<comment type="similarity">
    <text evidence="1">Belongs to the peptidase S33 family.</text>
</comment>
<feature type="domain" description="Serine aminopeptidase S33" evidence="3">
    <location>
        <begin position="111"/>
        <end position="227"/>
    </location>
</feature>
<dbReference type="AlphaFoldDB" id="A0ABD3NFB5"/>
<dbReference type="SUPFAM" id="SSF53474">
    <property type="entry name" value="alpha/beta-Hydrolases"/>
    <property type="match status" value="1"/>
</dbReference>
<evidence type="ECO:0000256" key="1">
    <source>
        <dbReference type="ARBA" id="ARBA00010088"/>
    </source>
</evidence>
<gene>
    <name evidence="4" type="ORF">ACHAWU_003715</name>
</gene>
<comment type="caution">
    <text evidence="4">The sequence shown here is derived from an EMBL/GenBank/DDBJ whole genome shotgun (WGS) entry which is preliminary data.</text>
</comment>
<dbReference type="InterPro" id="IPR029058">
    <property type="entry name" value="AB_hydrolase_fold"/>
</dbReference>
<dbReference type="InterPro" id="IPR051601">
    <property type="entry name" value="Serine_prot/Carboxylest_S33"/>
</dbReference>
<dbReference type="InterPro" id="IPR022742">
    <property type="entry name" value="Hydrolase_4"/>
</dbReference>
<organism evidence="4 5">
    <name type="scientific">Discostella pseudostelligera</name>
    <dbReference type="NCBI Taxonomy" id="259834"/>
    <lineage>
        <taxon>Eukaryota</taxon>
        <taxon>Sar</taxon>
        <taxon>Stramenopiles</taxon>
        <taxon>Ochrophyta</taxon>
        <taxon>Bacillariophyta</taxon>
        <taxon>Coscinodiscophyceae</taxon>
        <taxon>Thalassiosirophycidae</taxon>
        <taxon>Stephanodiscales</taxon>
        <taxon>Stephanodiscaceae</taxon>
        <taxon>Discostella</taxon>
    </lineage>
</organism>
<evidence type="ECO:0000313" key="5">
    <source>
        <dbReference type="Proteomes" id="UP001530293"/>
    </source>
</evidence>
<evidence type="ECO:0000313" key="4">
    <source>
        <dbReference type="EMBL" id="KAL3771540.1"/>
    </source>
</evidence>
<dbReference type="Gene3D" id="3.40.50.1820">
    <property type="entry name" value="alpha/beta hydrolase"/>
    <property type="match status" value="1"/>
</dbReference>
<keyword evidence="5" id="KW-1185">Reference proteome</keyword>
<dbReference type="PANTHER" id="PTHR43248:SF3">
    <property type="entry name" value="AB HYDROLASE-1 DOMAIN-CONTAINING PROTEIN"/>
    <property type="match status" value="1"/>
</dbReference>